<dbReference type="CDD" id="cd06224">
    <property type="entry name" value="REM"/>
    <property type="match status" value="1"/>
</dbReference>
<dbReference type="CDD" id="cd00155">
    <property type="entry name" value="RasGEF"/>
    <property type="match status" value="1"/>
</dbReference>
<dbReference type="PANTHER" id="PTHR23113">
    <property type="entry name" value="GUANINE NUCLEOTIDE EXCHANGE FACTOR"/>
    <property type="match status" value="1"/>
</dbReference>
<dbReference type="InterPro" id="IPR036964">
    <property type="entry name" value="RASGEF_cat_dom_sf"/>
</dbReference>
<feature type="domain" description="N-terminal Ras-GEF" evidence="5">
    <location>
        <begin position="492"/>
        <end position="622"/>
    </location>
</feature>
<keyword evidence="1 2" id="KW-0344">Guanine-nucleotide releasing factor</keyword>
<gene>
    <name evidence="6" type="ORF">M0813_23567</name>
</gene>
<feature type="region of interest" description="Disordered" evidence="3">
    <location>
        <begin position="228"/>
        <end position="323"/>
    </location>
</feature>
<dbReference type="Pfam" id="PF00618">
    <property type="entry name" value="RasGEF_N"/>
    <property type="match status" value="1"/>
</dbReference>
<feature type="compositionally biased region" description="Polar residues" evidence="3">
    <location>
        <begin position="74"/>
        <end position="112"/>
    </location>
</feature>
<dbReference type="Proteomes" id="UP001150062">
    <property type="component" value="Unassembled WGS sequence"/>
</dbReference>
<evidence type="ECO:0000313" key="6">
    <source>
        <dbReference type="EMBL" id="KAJ6240918.1"/>
    </source>
</evidence>
<dbReference type="PROSITE" id="PS50009">
    <property type="entry name" value="RASGEF_CAT"/>
    <property type="match status" value="1"/>
</dbReference>
<reference evidence="6" key="1">
    <citation type="submission" date="2022-08" db="EMBL/GenBank/DDBJ databases">
        <title>Novel sulfate-reducing endosymbionts in the free-living metamonad Anaeramoeba.</title>
        <authorList>
            <person name="Jerlstrom-Hultqvist J."/>
            <person name="Cepicka I."/>
            <person name="Gallot-Lavallee L."/>
            <person name="Salas-Leiva D."/>
            <person name="Curtis B.A."/>
            <person name="Zahonova K."/>
            <person name="Pipaliya S."/>
            <person name="Dacks J."/>
            <person name="Roger A.J."/>
        </authorList>
    </citation>
    <scope>NUCLEOTIDE SEQUENCE</scope>
    <source>
        <strain evidence="6">Schooner1</strain>
    </source>
</reference>
<dbReference type="SUPFAM" id="SSF48366">
    <property type="entry name" value="Ras GEF"/>
    <property type="match status" value="1"/>
</dbReference>
<feature type="region of interest" description="Disordered" evidence="3">
    <location>
        <begin position="1"/>
        <end position="155"/>
    </location>
</feature>
<dbReference type="Gene3D" id="1.10.840.10">
    <property type="entry name" value="Ras guanine-nucleotide exchange factors catalytic domain"/>
    <property type="match status" value="1"/>
</dbReference>
<dbReference type="PROSITE" id="PS00720">
    <property type="entry name" value="RASGEF"/>
    <property type="match status" value="1"/>
</dbReference>
<evidence type="ECO:0000256" key="3">
    <source>
        <dbReference type="SAM" id="MobiDB-lite"/>
    </source>
</evidence>
<protein>
    <submittedName>
        <fullName evidence="6">Guanine nucleotide exchange factor</fullName>
    </submittedName>
</protein>
<dbReference type="InterPro" id="IPR019804">
    <property type="entry name" value="Ras_G-nucl-exch_fac_CS"/>
</dbReference>
<name>A0ABQ8Y9N0_9EUKA</name>
<dbReference type="PANTHER" id="PTHR23113:SF366">
    <property type="entry name" value="RAS GUANINE NUCLEOTIDE EXCHANGE FACTOR R"/>
    <property type="match status" value="1"/>
</dbReference>
<dbReference type="InterPro" id="IPR008937">
    <property type="entry name" value="Ras-like_GEF"/>
</dbReference>
<dbReference type="EMBL" id="JAOAOG010000197">
    <property type="protein sequence ID" value="KAJ6240918.1"/>
    <property type="molecule type" value="Genomic_DNA"/>
</dbReference>
<proteinExistence type="predicted"/>
<dbReference type="SMART" id="SM00229">
    <property type="entry name" value="RasGEFN"/>
    <property type="match status" value="1"/>
</dbReference>
<dbReference type="InterPro" id="IPR001895">
    <property type="entry name" value="RASGEF_cat_dom"/>
</dbReference>
<dbReference type="InterPro" id="IPR006594">
    <property type="entry name" value="LisH"/>
</dbReference>
<dbReference type="Gene3D" id="1.20.870.10">
    <property type="entry name" value="Son of sevenless (SoS) protein Chain: S domain 1"/>
    <property type="match status" value="1"/>
</dbReference>
<sequence>MNSSLRKHRTREGFQRSAQSTKYQKKKENPNNQISNTIQSKHTPKQEKPKQIVNQKQTQTQTQKRTRSNEKGKSLQQEQKQFFTPKTNSLSINKNNNTLPNNFRLQKYSNLKTKPKENLDTNTNSKTKIKKRTQPKNESNPIPYKNKERQTKYQSKKIKRIPLHNPDSKFLTSSTSFVVSINNERHKLIHSNSEIISSTLMRKTTKQKKEKKIGNKFSFSPKVLKKRINSDRPFATKSNYQINKMKRKALTSSPNRKPNIKKKTNTSTHPKERTVLQKKNDKKSLKLKTQNTNQTNKPKLEHLNFQHPKSNTKKYDNKQNSTTTEKNFDKKLWFPTLMKDCPQVVEFRERIKPFSKMDSFGKLFKRGLTDSKRQTYGDDLTQLILIYLKKNGLQKTFQSLISESNVKARDHYMENNPLISILQLSIKNTEKIWDFDINNCVVPIPNSNTDQIMLVDKFHPINEGIIDDKEINIWDEPEDCEDNFITSQNIESQITIKSATLNKLIEKITSQNSVRPRLIKVFLMTYQSFTTSGKLLSKLFQRYEVPKTIISKFKSVEEFNKYKSIIQTRTISVLKIWLERHFSDFNHALIEEIIIWIAKQSQNNQKNIFLLTQITNAIEKQKKQEKNILQNVINEQSMDTPEPKIPKNIFSKQLTLFDIDPEEIARQMSILDFKDFSKIKPVELLNCAWSKAKLKSRSKNVLKIIDRFNQISNSISYLILKKGKIKQRVKVLKMVINVAEHLYNLNNFNSLNSVMAALASSAIYRLKFTFKELPNKQLETFKKLKQVVKGDNNFKNYRQLLNQIQSPCIPFMGVFLSDLTFIEDGNPDYFKRGLINFLKCNLIYGTIEQIQRYQIKAYNLHPVYQFLELLQNLPTLDSEQLYSLSLEIEPKNASQNEIK</sequence>
<dbReference type="SMART" id="SM00147">
    <property type="entry name" value="RasGEF"/>
    <property type="match status" value="1"/>
</dbReference>
<feature type="compositionally biased region" description="Polar residues" evidence="3">
    <location>
        <begin position="30"/>
        <end position="41"/>
    </location>
</feature>
<dbReference type="Pfam" id="PF00617">
    <property type="entry name" value="RasGEF"/>
    <property type="match status" value="1"/>
</dbReference>
<dbReference type="PROSITE" id="PS50212">
    <property type="entry name" value="RASGEF_NTER"/>
    <property type="match status" value="1"/>
</dbReference>
<evidence type="ECO:0000256" key="2">
    <source>
        <dbReference type="PROSITE-ProRule" id="PRU00168"/>
    </source>
</evidence>
<feature type="domain" description="Ras-GEF" evidence="4">
    <location>
        <begin position="660"/>
        <end position="891"/>
    </location>
</feature>
<keyword evidence="7" id="KW-1185">Reference proteome</keyword>
<evidence type="ECO:0000256" key="1">
    <source>
        <dbReference type="ARBA" id="ARBA00022658"/>
    </source>
</evidence>
<dbReference type="InterPro" id="IPR000651">
    <property type="entry name" value="Ras-like_Gua-exchang_fac_N"/>
</dbReference>
<accession>A0ABQ8Y9N0</accession>
<evidence type="ECO:0000259" key="5">
    <source>
        <dbReference type="PROSITE" id="PS50212"/>
    </source>
</evidence>
<evidence type="ECO:0000259" key="4">
    <source>
        <dbReference type="PROSITE" id="PS50009"/>
    </source>
</evidence>
<evidence type="ECO:0000313" key="7">
    <source>
        <dbReference type="Proteomes" id="UP001150062"/>
    </source>
</evidence>
<dbReference type="InterPro" id="IPR023578">
    <property type="entry name" value="Ras_GEF_dom_sf"/>
</dbReference>
<comment type="caution">
    <text evidence="6">The sequence shown here is derived from an EMBL/GenBank/DDBJ whole genome shotgun (WGS) entry which is preliminary data.</text>
</comment>
<feature type="compositionally biased region" description="Basic residues" evidence="3">
    <location>
        <begin position="1"/>
        <end position="10"/>
    </location>
</feature>
<organism evidence="6 7">
    <name type="scientific">Anaeramoeba flamelloides</name>
    <dbReference type="NCBI Taxonomy" id="1746091"/>
    <lineage>
        <taxon>Eukaryota</taxon>
        <taxon>Metamonada</taxon>
        <taxon>Anaeramoebidae</taxon>
        <taxon>Anaeramoeba</taxon>
    </lineage>
</organism>
<feature type="compositionally biased region" description="Basic and acidic residues" evidence="3">
    <location>
        <begin position="269"/>
        <end position="284"/>
    </location>
</feature>
<dbReference type="PROSITE" id="PS50896">
    <property type="entry name" value="LISH"/>
    <property type="match status" value="1"/>
</dbReference>